<name>A0A0A1SYG9_9HYPO</name>
<dbReference type="PANTHER" id="PTHR43662">
    <property type="match status" value="1"/>
</dbReference>
<gene>
    <name evidence="3" type="ORF">VHEMI05630</name>
</gene>
<dbReference type="Pfam" id="PF09362">
    <property type="entry name" value="DUF1996"/>
    <property type="match status" value="1"/>
</dbReference>
<feature type="chain" id="PRO_5001979035" description="DUF1996 domain-containing protein" evidence="1">
    <location>
        <begin position="19"/>
        <end position="107"/>
    </location>
</feature>
<reference evidence="3 4" key="1">
    <citation type="journal article" date="2015" name="Genome Announc.">
        <title>Draft Genome Sequence and Gene Annotation of the Entomopathogenic Fungus Verticillium hemipterigenum.</title>
        <authorList>
            <person name="Horn F."/>
            <person name="Habel A."/>
            <person name="Scharf D.H."/>
            <person name="Dworschak J."/>
            <person name="Brakhage A.A."/>
            <person name="Guthke R."/>
            <person name="Hertweck C."/>
            <person name="Linde J."/>
        </authorList>
    </citation>
    <scope>NUCLEOTIDE SEQUENCE [LARGE SCALE GENOMIC DNA]</scope>
</reference>
<sequence>MFKSYAAIALALASGADAFWRMECPGVLDVARIDPIVNLGDASAHAHTLSGSSALSATSNSSDLLNGDCTSCRVTQDKSGYWTPPAYFQDAKTGKLEIVPQIGGMLA</sequence>
<keyword evidence="1" id="KW-0732">Signal</keyword>
<dbReference type="OrthoDB" id="74764at2759"/>
<dbReference type="PANTHER" id="PTHR43662:SF7">
    <property type="entry name" value="DUF1996 DOMAIN-CONTAINING PROTEIN"/>
    <property type="match status" value="1"/>
</dbReference>
<dbReference type="AlphaFoldDB" id="A0A0A1SYG9"/>
<evidence type="ECO:0000313" key="4">
    <source>
        <dbReference type="Proteomes" id="UP000039046"/>
    </source>
</evidence>
<evidence type="ECO:0000256" key="1">
    <source>
        <dbReference type="SAM" id="SignalP"/>
    </source>
</evidence>
<feature type="signal peptide" evidence="1">
    <location>
        <begin position="1"/>
        <end position="18"/>
    </location>
</feature>
<dbReference type="InterPro" id="IPR018535">
    <property type="entry name" value="DUF1996"/>
</dbReference>
<dbReference type="EMBL" id="CDHN01000003">
    <property type="protein sequence ID" value="CEJ89806.1"/>
    <property type="molecule type" value="Genomic_DNA"/>
</dbReference>
<evidence type="ECO:0000313" key="3">
    <source>
        <dbReference type="EMBL" id="CEJ89806.1"/>
    </source>
</evidence>
<proteinExistence type="predicted"/>
<accession>A0A0A1SYG9</accession>
<organism evidence="3 4">
    <name type="scientific">[Torrubiella] hemipterigena</name>
    <dbReference type="NCBI Taxonomy" id="1531966"/>
    <lineage>
        <taxon>Eukaryota</taxon>
        <taxon>Fungi</taxon>
        <taxon>Dikarya</taxon>
        <taxon>Ascomycota</taxon>
        <taxon>Pezizomycotina</taxon>
        <taxon>Sordariomycetes</taxon>
        <taxon>Hypocreomycetidae</taxon>
        <taxon>Hypocreales</taxon>
        <taxon>Clavicipitaceae</taxon>
        <taxon>Clavicipitaceae incertae sedis</taxon>
        <taxon>'Torrubiella' clade</taxon>
    </lineage>
</organism>
<keyword evidence="4" id="KW-1185">Reference proteome</keyword>
<dbReference type="HOGENOM" id="CLU_2229602_0_0_1"/>
<feature type="domain" description="DUF1996" evidence="2">
    <location>
        <begin position="34"/>
        <end position="104"/>
    </location>
</feature>
<evidence type="ECO:0000259" key="2">
    <source>
        <dbReference type="Pfam" id="PF09362"/>
    </source>
</evidence>
<dbReference type="Proteomes" id="UP000039046">
    <property type="component" value="Unassembled WGS sequence"/>
</dbReference>
<protein>
    <recommendedName>
        <fullName evidence="2">DUF1996 domain-containing protein</fullName>
    </recommendedName>
</protein>